<dbReference type="InterPro" id="IPR005727">
    <property type="entry name" value="Ribosomal_uL22_bac/chlpt-type"/>
</dbReference>
<evidence type="ECO:0000256" key="5">
    <source>
        <dbReference type="ARBA" id="ARBA00023274"/>
    </source>
</evidence>
<reference evidence="12 13" key="1">
    <citation type="journal article" date="2017" name="ISME J.">
        <title>Potential for microbial H2 and metal transformations associated with novel bacteria and archaea in deep terrestrial subsurface sediments.</title>
        <authorList>
            <person name="Hernsdorf A.W."/>
            <person name="Amano Y."/>
            <person name="Miyakawa K."/>
            <person name="Ise K."/>
            <person name="Suzuki Y."/>
            <person name="Anantharaman K."/>
            <person name="Probst A."/>
            <person name="Burstein D."/>
            <person name="Thomas B.C."/>
            <person name="Banfield J.F."/>
        </authorList>
    </citation>
    <scope>NUCLEOTIDE SEQUENCE [LARGE SCALE GENOMIC DNA]</scope>
    <source>
        <strain evidence="12">HGW-Falkowbacteria-2</strain>
    </source>
</reference>
<dbReference type="GO" id="GO:0022625">
    <property type="term" value="C:cytosolic large ribosomal subunit"/>
    <property type="evidence" value="ECO:0007669"/>
    <property type="project" value="TreeGrafter"/>
</dbReference>
<evidence type="ECO:0000256" key="2">
    <source>
        <dbReference type="ARBA" id="ARBA00022730"/>
    </source>
</evidence>
<comment type="subunit">
    <text evidence="7 9">Part of the 50S ribosomal subunit.</text>
</comment>
<dbReference type="Pfam" id="PF00237">
    <property type="entry name" value="Ribosomal_L22"/>
    <property type="match status" value="1"/>
</dbReference>
<evidence type="ECO:0000256" key="10">
    <source>
        <dbReference type="RuleBase" id="RU004008"/>
    </source>
</evidence>
<evidence type="ECO:0000313" key="12">
    <source>
        <dbReference type="EMBL" id="PKM89130.1"/>
    </source>
</evidence>
<dbReference type="Proteomes" id="UP000233325">
    <property type="component" value="Unassembled WGS sequence"/>
</dbReference>
<evidence type="ECO:0000256" key="4">
    <source>
        <dbReference type="ARBA" id="ARBA00022980"/>
    </source>
</evidence>
<dbReference type="InterPro" id="IPR001063">
    <property type="entry name" value="Ribosomal_uL22"/>
</dbReference>
<dbReference type="NCBIfam" id="TIGR01044">
    <property type="entry name" value="rplV_bact"/>
    <property type="match status" value="1"/>
</dbReference>
<sequence length="177" mass="19432">MEIKASLNHLRMGPRKVRLVVDVVRGMTIDKSLDQLQFLNKLAADPVKKLILSAVANAEHNFSLAKDNLYIKEIKVDGGVTLKRWMPKAHGRATVIRKRGSHVHVTLAEIVESGKKEARKDKVDAPVKLETVVAEAEKRAKSAKKDGKSSKDGGKVNADVKSGKGFTNKVFNRKVGS</sequence>
<evidence type="ECO:0000256" key="1">
    <source>
        <dbReference type="ARBA" id="ARBA00009451"/>
    </source>
</evidence>
<dbReference type="SUPFAM" id="SSF54843">
    <property type="entry name" value="Ribosomal protein L22"/>
    <property type="match status" value="1"/>
</dbReference>
<gene>
    <name evidence="7" type="primary">rplV</name>
    <name evidence="12" type="ORF">CVU83_00720</name>
</gene>
<feature type="compositionally biased region" description="Basic and acidic residues" evidence="11">
    <location>
        <begin position="136"/>
        <end position="154"/>
    </location>
</feature>
<dbReference type="InterPro" id="IPR047867">
    <property type="entry name" value="Ribosomal_uL22_bac/org-type"/>
</dbReference>
<dbReference type="InterPro" id="IPR036394">
    <property type="entry name" value="Ribosomal_uL22_sf"/>
</dbReference>
<dbReference type="GO" id="GO:0003735">
    <property type="term" value="F:structural constituent of ribosome"/>
    <property type="evidence" value="ECO:0007669"/>
    <property type="project" value="InterPro"/>
</dbReference>
<dbReference type="CDD" id="cd00336">
    <property type="entry name" value="Ribosomal_L22"/>
    <property type="match status" value="1"/>
</dbReference>
<dbReference type="AlphaFoldDB" id="A0A2N2E344"/>
<comment type="function">
    <text evidence="7 10">This protein binds specifically to 23S rRNA; its binding is stimulated by other ribosomal proteins, e.g., L4, L17, and L20. It is important during the early stages of 50S assembly. It makes multiple contacts with different domains of the 23S rRNA in the assembled 50S subunit and ribosome.</text>
</comment>
<keyword evidence="5 7" id="KW-0687">Ribonucleoprotein</keyword>
<evidence type="ECO:0000256" key="6">
    <source>
        <dbReference type="ARBA" id="ARBA00035207"/>
    </source>
</evidence>
<accession>A0A2N2E344</accession>
<dbReference type="EMBL" id="PHAH01000005">
    <property type="protein sequence ID" value="PKM89130.1"/>
    <property type="molecule type" value="Genomic_DNA"/>
</dbReference>
<evidence type="ECO:0000256" key="3">
    <source>
        <dbReference type="ARBA" id="ARBA00022884"/>
    </source>
</evidence>
<keyword evidence="4 7" id="KW-0689">Ribosomal protein</keyword>
<dbReference type="GO" id="GO:0019843">
    <property type="term" value="F:rRNA binding"/>
    <property type="evidence" value="ECO:0007669"/>
    <property type="project" value="UniProtKB-UniRule"/>
</dbReference>
<evidence type="ECO:0000256" key="7">
    <source>
        <dbReference type="HAMAP-Rule" id="MF_01331"/>
    </source>
</evidence>
<evidence type="ECO:0000256" key="9">
    <source>
        <dbReference type="RuleBase" id="RU004006"/>
    </source>
</evidence>
<evidence type="ECO:0000313" key="13">
    <source>
        <dbReference type="Proteomes" id="UP000233325"/>
    </source>
</evidence>
<comment type="function">
    <text evidence="7">The globular domain of the protein is located near the polypeptide exit tunnel on the outside of the subunit, while an extended beta-hairpin is found that lines the wall of the exit tunnel in the center of the 70S ribosome.</text>
</comment>
<dbReference type="Gene3D" id="3.90.470.10">
    <property type="entry name" value="Ribosomal protein L22/L17"/>
    <property type="match status" value="1"/>
</dbReference>
<dbReference type="PANTHER" id="PTHR13501:SF8">
    <property type="entry name" value="LARGE RIBOSOMAL SUBUNIT PROTEIN UL22M"/>
    <property type="match status" value="1"/>
</dbReference>
<organism evidence="12 13">
    <name type="scientific">Candidatus Falkowbacteria bacterium HGW-Falkowbacteria-2</name>
    <dbReference type="NCBI Taxonomy" id="2013769"/>
    <lineage>
        <taxon>Bacteria</taxon>
        <taxon>Candidatus Falkowiibacteriota</taxon>
    </lineage>
</organism>
<feature type="region of interest" description="Disordered" evidence="11">
    <location>
        <begin position="136"/>
        <end position="177"/>
    </location>
</feature>
<comment type="caution">
    <text evidence="12">The sequence shown here is derived from an EMBL/GenBank/DDBJ whole genome shotgun (WGS) entry which is preliminary data.</text>
</comment>
<name>A0A2N2E344_9BACT</name>
<evidence type="ECO:0000256" key="8">
    <source>
        <dbReference type="RuleBase" id="RU004005"/>
    </source>
</evidence>
<comment type="similarity">
    <text evidence="1 7 8">Belongs to the universal ribosomal protein uL22 family.</text>
</comment>
<keyword evidence="2 7" id="KW-0699">rRNA-binding</keyword>
<dbReference type="PANTHER" id="PTHR13501">
    <property type="entry name" value="CHLOROPLAST 50S RIBOSOMAL PROTEIN L22-RELATED"/>
    <property type="match status" value="1"/>
</dbReference>
<dbReference type="GO" id="GO:0006412">
    <property type="term" value="P:translation"/>
    <property type="evidence" value="ECO:0007669"/>
    <property type="project" value="UniProtKB-UniRule"/>
</dbReference>
<evidence type="ECO:0000256" key="11">
    <source>
        <dbReference type="SAM" id="MobiDB-lite"/>
    </source>
</evidence>
<protein>
    <recommendedName>
        <fullName evidence="6 7">Large ribosomal subunit protein uL22</fullName>
    </recommendedName>
</protein>
<dbReference type="HAMAP" id="MF_01331_B">
    <property type="entry name" value="Ribosomal_uL22_B"/>
    <property type="match status" value="1"/>
</dbReference>
<keyword evidence="3 7" id="KW-0694">RNA-binding</keyword>
<proteinExistence type="inferred from homology"/>